<comment type="caution">
    <text evidence="2">The sequence shown here is derived from an EMBL/GenBank/DDBJ whole genome shotgun (WGS) entry which is preliminary data.</text>
</comment>
<name>A0A9X9Q829_GULGU</name>
<dbReference type="EMBL" id="CYRY02044029">
    <property type="protein sequence ID" value="VCX38761.1"/>
    <property type="molecule type" value="Genomic_DNA"/>
</dbReference>
<accession>A0A9X9Q829</accession>
<gene>
    <name evidence="2" type="ORF">BN2614_LOCUS5</name>
</gene>
<protein>
    <submittedName>
        <fullName evidence="2">Uncharacterized protein</fullName>
    </submittedName>
</protein>
<keyword evidence="3" id="KW-1185">Reference proteome</keyword>
<evidence type="ECO:0000256" key="1">
    <source>
        <dbReference type="SAM" id="MobiDB-lite"/>
    </source>
</evidence>
<reference evidence="2 3" key="1">
    <citation type="submission" date="2018-10" db="EMBL/GenBank/DDBJ databases">
        <authorList>
            <person name="Ekblom R."/>
            <person name="Jareborg N."/>
        </authorList>
    </citation>
    <scope>NUCLEOTIDE SEQUENCE [LARGE SCALE GENOMIC DNA]</scope>
    <source>
        <tissue evidence="2">Muscle</tissue>
    </source>
</reference>
<sequence>MPGRDVKHQGASEPSGFRQKFSRRSLGMCFLSALGGASPPASQPRAGAPPPSARPRAPAFLQAPPRDPTPDVPAAKVRPPAAARHLTCKRISLEQNDADVGSARPTSGKARPRRWCWPCPGSPRP</sequence>
<feature type="non-terminal residue" evidence="2">
    <location>
        <position position="125"/>
    </location>
</feature>
<feature type="region of interest" description="Disordered" evidence="1">
    <location>
        <begin position="1"/>
        <end position="20"/>
    </location>
</feature>
<dbReference type="Proteomes" id="UP000269945">
    <property type="component" value="Unassembled WGS sequence"/>
</dbReference>
<feature type="compositionally biased region" description="Low complexity" evidence="1">
    <location>
        <begin position="35"/>
        <end position="46"/>
    </location>
</feature>
<evidence type="ECO:0000313" key="2">
    <source>
        <dbReference type="EMBL" id="VCX38761.1"/>
    </source>
</evidence>
<proteinExistence type="predicted"/>
<feature type="region of interest" description="Disordered" evidence="1">
    <location>
        <begin position="32"/>
        <end position="125"/>
    </location>
</feature>
<organism evidence="2 3">
    <name type="scientific">Gulo gulo</name>
    <name type="common">Wolverine</name>
    <name type="synonym">Gluton</name>
    <dbReference type="NCBI Taxonomy" id="48420"/>
    <lineage>
        <taxon>Eukaryota</taxon>
        <taxon>Metazoa</taxon>
        <taxon>Chordata</taxon>
        <taxon>Craniata</taxon>
        <taxon>Vertebrata</taxon>
        <taxon>Euteleostomi</taxon>
        <taxon>Mammalia</taxon>
        <taxon>Eutheria</taxon>
        <taxon>Laurasiatheria</taxon>
        <taxon>Carnivora</taxon>
        <taxon>Caniformia</taxon>
        <taxon>Musteloidea</taxon>
        <taxon>Mustelidae</taxon>
        <taxon>Guloninae</taxon>
        <taxon>Gulo</taxon>
    </lineage>
</organism>
<feature type="compositionally biased region" description="Low complexity" evidence="1">
    <location>
        <begin position="72"/>
        <end position="84"/>
    </location>
</feature>
<feature type="compositionally biased region" description="Basic and acidic residues" evidence="1">
    <location>
        <begin position="1"/>
        <end position="10"/>
    </location>
</feature>
<evidence type="ECO:0000313" key="3">
    <source>
        <dbReference type="Proteomes" id="UP000269945"/>
    </source>
</evidence>
<dbReference type="AlphaFoldDB" id="A0A9X9Q829"/>